<evidence type="ECO:0000313" key="1">
    <source>
        <dbReference type="EMBL" id="MDP9611281.1"/>
    </source>
</evidence>
<proteinExistence type="predicted"/>
<dbReference type="Proteomes" id="UP001234880">
    <property type="component" value="Unassembled WGS sequence"/>
</dbReference>
<accession>A0ABT9KS55</accession>
<name>A0ABT9KS55_9ACTN</name>
<gene>
    <name evidence="1" type="ORF">JOF35_003558</name>
</gene>
<protein>
    <submittedName>
        <fullName evidence="1">Transposase InsO family protein</fullName>
    </submittedName>
</protein>
<sequence>MGDYDGQREPNSRTKRYNAGYAGITRGAFLDDPGCAWLLDRIRRRMERRRAAHRPGTRLVGDITYLPAQEGWMYLACWLEASVGSAPVVADERRIPDAGAVRPRPGAGRPRAPAALWYTPRGGRTVRC</sequence>
<comment type="caution">
    <text evidence="1">The sequence shown here is derived from an EMBL/GenBank/DDBJ whole genome shotgun (WGS) entry which is preliminary data.</text>
</comment>
<organism evidence="1 2">
    <name type="scientific">Streptomyces demainii</name>
    <dbReference type="NCBI Taxonomy" id="588122"/>
    <lineage>
        <taxon>Bacteria</taxon>
        <taxon>Bacillati</taxon>
        <taxon>Actinomycetota</taxon>
        <taxon>Actinomycetes</taxon>
        <taxon>Kitasatosporales</taxon>
        <taxon>Streptomycetaceae</taxon>
        <taxon>Streptomyces</taxon>
    </lineage>
</organism>
<reference evidence="1 2" key="1">
    <citation type="submission" date="2023-07" db="EMBL/GenBank/DDBJ databases">
        <title>Sequencing the genomes of 1000 actinobacteria strains.</title>
        <authorList>
            <person name="Klenk H.-P."/>
        </authorList>
    </citation>
    <scope>NUCLEOTIDE SEQUENCE [LARGE SCALE GENOMIC DNA]</scope>
    <source>
        <strain evidence="1 2">DSM 41600</strain>
    </source>
</reference>
<dbReference type="EMBL" id="JAURUE010000001">
    <property type="protein sequence ID" value="MDP9611281.1"/>
    <property type="molecule type" value="Genomic_DNA"/>
</dbReference>
<keyword evidence="2" id="KW-1185">Reference proteome</keyword>
<dbReference type="RefSeq" id="WP_307110752.1">
    <property type="nucleotide sequence ID" value="NZ_JAURUE010000001.1"/>
</dbReference>
<evidence type="ECO:0000313" key="2">
    <source>
        <dbReference type="Proteomes" id="UP001234880"/>
    </source>
</evidence>